<reference evidence="2 3" key="1">
    <citation type="submission" date="2016-11" db="EMBL/GenBank/DDBJ databases">
        <authorList>
            <person name="Jaros S."/>
            <person name="Januszkiewicz K."/>
            <person name="Wedrychowicz H."/>
        </authorList>
    </citation>
    <scope>NUCLEOTIDE SEQUENCE [LARGE SCALE GENOMIC DNA]</scope>
    <source>
        <strain evidence="2 3">YL228</strain>
    </source>
</reference>
<accession>A0A1K1Q450</accession>
<evidence type="ECO:0000256" key="1">
    <source>
        <dbReference type="SAM" id="Phobius"/>
    </source>
</evidence>
<feature type="transmembrane region" description="Helical" evidence="1">
    <location>
        <begin position="256"/>
        <end position="274"/>
    </location>
</feature>
<feature type="transmembrane region" description="Helical" evidence="1">
    <location>
        <begin position="95"/>
        <end position="114"/>
    </location>
</feature>
<dbReference type="AlphaFoldDB" id="A0A1K1Q450"/>
<dbReference type="Proteomes" id="UP000183461">
    <property type="component" value="Unassembled WGS sequence"/>
</dbReference>
<proteinExistence type="predicted"/>
<name>A0A1K1Q450_RUMFL</name>
<feature type="transmembrane region" description="Helical" evidence="1">
    <location>
        <begin position="309"/>
        <end position="327"/>
    </location>
</feature>
<feature type="transmembrane region" description="Helical" evidence="1">
    <location>
        <begin position="121"/>
        <end position="137"/>
    </location>
</feature>
<dbReference type="RefSeq" id="WP_072301362.1">
    <property type="nucleotide sequence ID" value="NZ_FPIP01000012.1"/>
</dbReference>
<evidence type="ECO:0000313" key="3">
    <source>
        <dbReference type="Proteomes" id="UP000183461"/>
    </source>
</evidence>
<organism evidence="2 3">
    <name type="scientific">Ruminococcus flavefaciens</name>
    <dbReference type="NCBI Taxonomy" id="1265"/>
    <lineage>
        <taxon>Bacteria</taxon>
        <taxon>Bacillati</taxon>
        <taxon>Bacillota</taxon>
        <taxon>Clostridia</taxon>
        <taxon>Eubacteriales</taxon>
        <taxon>Oscillospiraceae</taxon>
        <taxon>Ruminococcus</taxon>
    </lineage>
</organism>
<gene>
    <name evidence="2" type="ORF">SAMN02910280_0327</name>
</gene>
<keyword evidence="1" id="KW-1133">Transmembrane helix</keyword>
<feature type="transmembrane region" description="Helical" evidence="1">
    <location>
        <begin position="371"/>
        <end position="390"/>
    </location>
</feature>
<dbReference type="EMBL" id="FPIP01000012">
    <property type="protein sequence ID" value="SFW53878.1"/>
    <property type="molecule type" value="Genomic_DNA"/>
</dbReference>
<feature type="transmembrane region" description="Helical" evidence="1">
    <location>
        <begin position="167"/>
        <end position="194"/>
    </location>
</feature>
<feature type="transmembrane region" description="Helical" evidence="1">
    <location>
        <begin position="286"/>
        <end position="304"/>
    </location>
</feature>
<keyword evidence="1" id="KW-0472">Membrane</keyword>
<keyword evidence="1" id="KW-0812">Transmembrane</keyword>
<feature type="transmembrane region" description="Helical" evidence="1">
    <location>
        <begin position="25"/>
        <end position="44"/>
    </location>
</feature>
<feature type="transmembrane region" description="Helical" evidence="1">
    <location>
        <begin position="214"/>
        <end position="235"/>
    </location>
</feature>
<evidence type="ECO:0008006" key="4">
    <source>
        <dbReference type="Google" id="ProtNLM"/>
    </source>
</evidence>
<sequence>MALSSIKDIFSCKTNQENKKKDLKTGLLVLFLYTAGIIIVSSFHELWFDETQAWLIARCASYKEILTYIPHYEGHPPLWHLLLSVFAKNGAPVDFTLKAINTVFSVTAMALLIFRSPFPKIVRYLLPFTFFFFYQYGVQSRPYSLAMVAFMLMAVTYKDRNSHPWRYILVLSLLCLVSAYGIMLAGGLCIVWTFEIISELIRNKKLKFFWKDMRFYSLCFILVLAVVLIIMLIPAEDCYYLGIENDSALIDKLKNGLCYILFLIIPFESWSGIVMNSSTFSLPSEIIEGIFGFGMWVGLSAFAAKNKKFFTFFLPYFIMSAFMSIKYVSLHHLGMSALYHIFIFWIIIEQEGKIAVPEFIKKINSKLTSTFVRKFVFVGGLLICLAPVIYSGIASISDIKETFGLSCLAKTIKDNHLEDTKIMVAWSVEYEKDEDSDEEEGFDPYIFKKFELPSAHKPIKRHNTYIMGAAEMIEPYFEKNIFMNYNVDCPDDLYMHYKYKEDYEAVFEKWREKGLPDFIIGYCALDEVYDEKTLEGVRYLPVESVNYVHYICKTGIEESHIYLYMRDDLFDDYPQFKWVNDQTGNVYERKPQKNE</sequence>
<protein>
    <recommendedName>
        <fullName evidence="4">Dolichyl-phosphate-mannose-protein mannosyltransferase</fullName>
    </recommendedName>
</protein>
<evidence type="ECO:0000313" key="2">
    <source>
        <dbReference type="EMBL" id="SFW53878.1"/>
    </source>
</evidence>